<evidence type="ECO:0000259" key="7">
    <source>
        <dbReference type="Pfam" id="PF02776"/>
    </source>
</evidence>
<dbReference type="SUPFAM" id="SSF52518">
    <property type="entry name" value="Thiamin diphosphate-binding fold (THDP-binding)"/>
    <property type="match status" value="2"/>
</dbReference>
<dbReference type="Pfam" id="PF02776">
    <property type="entry name" value="TPP_enzyme_N"/>
    <property type="match status" value="1"/>
</dbReference>
<dbReference type="InterPro" id="IPR045229">
    <property type="entry name" value="TPP_enz"/>
</dbReference>
<dbReference type="Gene3D" id="3.40.50.1220">
    <property type="entry name" value="TPP-binding domain"/>
    <property type="match status" value="1"/>
</dbReference>
<dbReference type="SUPFAM" id="SSF52467">
    <property type="entry name" value="DHS-like NAD/FAD-binding domain"/>
    <property type="match status" value="1"/>
</dbReference>
<gene>
    <name evidence="8" type="ORF">FJZ47_24410</name>
</gene>
<dbReference type="PANTHER" id="PTHR18968:SF13">
    <property type="entry name" value="ACETOLACTATE SYNTHASE CATALYTIC SUBUNIT, MITOCHONDRIAL"/>
    <property type="match status" value="1"/>
</dbReference>
<dbReference type="AlphaFoldDB" id="A0A937W5C6"/>
<dbReference type="GO" id="GO:0000287">
    <property type="term" value="F:magnesium ion binding"/>
    <property type="evidence" value="ECO:0007669"/>
    <property type="project" value="InterPro"/>
</dbReference>
<evidence type="ECO:0000313" key="8">
    <source>
        <dbReference type="EMBL" id="MBM3226922.1"/>
    </source>
</evidence>
<dbReference type="GO" id="GO:0005948">
    <property type="term" value="C:acetolactate synthase complex"/>
    <property type="evidence" value="ECO:0007669"/>
    <property type="project" value="TreeGrafter"/>
</dbReference>
<reference evidence="8" key="1">
    <citation type="submission" date="2019-03" db="EMBL/GenBank/DDBJ databases">
        <title>Lake Tanganyika Metagenome-Assembled Genomes (MAGs).</title>
        <authorList>
            <person name="Tran P."/>
        </authorList>
    </citation>
    <scope>NUCLEOTIDE SEQUENCE</scope>
    <source>
        <strain evidence="8">K_DeepCast_65m_m2_066</strain>
    </source>
</reference>
<evidence type="ECO:0000259" key="5">
    <source>
        <dbReference type="Pfam" id="PF00205"/>
    </source>
</evidence>
<evidence type="ECO:0000256" key="2">
    <source>
        <dbReference type="ARBA" id="ARBA00007812"/>
    </source>
</evidence>
<dbReference type="Pfam" id="PF02775">
    <property type="entry name" value="TPP_enzyme_C"/>
    <property type="match status" value="1"/>
</dbReference>
<sequence length="536" mass="58036">MQIIDAISAILQREGVDFLSTYPTTPLIDAAAAIGIRPMLCRQERVGVGIADGFTRISNGKRTGVFAMQYGPGAENAFPGIATAYSDSVPMLLLPLGHQRDRAQVFPLFSSARTFASVTKSVETLNQPEQVVEVMRRAFNLLKMGRPGPVMVEIPADVALENVDEALVDSYRVVKPTCTAGNAQDIAAAAQVLLQARRPVLHAGQGVLYAEASAELVELAELLQIPVMTTLEGKSAFPEDHPLALGTGGPVMAGPVYHCLRQADVVFGIGCSFTKHGMATNIPTGKTLIHATNDERDLNKNYPADYPILGDAKLVLRQFIDAVQDLGPERRVNGDSAAEVLEAKEAWLREWMAKLTSPEVPITPYRVLWDFMHTVNPRDAIITHDSGSPRDQIIPFYRATAPRSYIGWGKSHALGTGLGLIMGAKLAAPDKFCVNFMGDAAFGMTGLDFETAVRCGIPITTVVFNNSAMAIEQHALVISHERYRTRDIGGHYADLGRAMGGYAERVENPNDIVAAIQRARKANEDGKAVLLEFITS</sequence>
<dbReference type="EMBL" id="VGLS01001110">
    <property type="protein sequence ID" value="MBM3226922.1"/>
    <property type="molecule type" value="Genomic_DNA"/>
</dbReference>
<dbReference type="InterPro" id="IPR011766">
    <property type="entry name" value="TPP_enzyme_TPP-bd"/>
</dbReference>
<feature type="domain" description="Thiamine pyrophosphate enzyme TPP-binding" evidence="6">
    <location>
        <begin position="387"/>
        <end position="529"/>
    </location>
</feature>
<dbReference type="PROSITE" id="PS00187">
    <property type="entry name" value="TPP_ENZYMES"/>
    <property type="match status" value="1"/>
</dbReference>
<dbReference type="InterPro" id="IPR029061">
    <property type="entry name" value="THDP-binding"/>
</dbReference>
<comment type="cofactor">
    <cofactor evidence="1">
        <name>thiamine diphosphate</name>
        <dbReference type="ChEBI" id="CHEBI:58937"/>
    </cofactor>
</comment>
<dbReference type="InterPro" id="IPR012001">
    <property type="entry name" value="Thiamin_PyroP_enz_TPP-bd_dom"/>
</dbReference>
<accession>A0A937W5C6</accession>
<proteinExistence type="inferred from homology"/>
<organism evidence="8 9">
    <name type="scientific">Tectimicrobiota bacterium</name>
    <dbReference type="NCBI Taxonomy" id="2528274"/>
    <lineage>
        <taxon>Bacteria</taxon>
        <taxon>Pseudomonadati</taxon>
        <taxon>Nitrospinota/Tectimicrobiota group</taxon>
        <taxon>Candidatus Tectimicrobiota</taxon>
    </lineage>
</organism>
<dbReference type="NCBIfam" id="NF004807">
    <property type="entry name" value="PRK06154.1"/>
    <property type="match status" value="1"/>
</dbReference>
<dbReference type="Gene3D" id="3.40.50.970">
    <property type="match status" value="2"/>
</dbReference>
<evidence type="ECO:0000256" key="4">
    <source>
        <dbReference type="RuleBase" id="RU362132"/>
    </source>
</evidence>
<dbReference type="InterPro" id="IPR000399">
    <property type="entry name" value="TPP-bd_CS"/>
</dbReference>
<evidence type="ECO:0000256" key="1">
    <source>
        <dbReference type="ARBA" id="ARBA00001964"/>
    </source>
</evidence>
<dbReference type="InterPro" id="IPR029035">
    <property type="entry name" value="DHS-like_NAD/FAD-binding_dom"/>
</dbReference>
<evidence type="ECO:0000259" key="6">
    <source>
        <dbReference type="Pfam" id="PF02775"/>
    </source>
</evidence>
<dbReference type="GO" id="GO:0030976">
    <property type="term" value="F:thiamine pyrophosphate binding"/>
    <property type="evidence" value="ECO:0007669"/>
    <property type="project" value="InterPro"/>
</dbReference>
<dbReference type="PANTHER" id="PTHR18968">
    <property type="entry name" value="THIAMINE PYROPHOSPHATE ENZYMES"/>
    <property type="match status" value="1"/>
</dbReference>
<comment type="caution">
    <text evidence="8">The sequence shown here is derived from an EMBL/GenBank/DDBJ whole genome shotgun (WGS) entry which is preliminary data.</text>
</comment>
<comment type="similarity">
    <text evidence="2 4">Belongs to the TPP enzyme family.</text>
</comment>
<dbReference type="GO" id="GO:0009097">
    <property type="term" value="P:isoleucine biosynthetic process"/>
    <property type="evidence" value="ECO:0007669"/>
    <property type="project" value="TreeGrafter"/>
</dbReference>
<dbReference type="InterPro" id="IPR012000">
    <property type="entry name" value="Thiamin_PyroP_enz_cen_dom"/>
</dbReference>
<feature type="domain" description="Thiamine pyrophosphate enzyme central" evidence="5">
    <location>
        <begin position="186"/>
        <end position="318"/>
    </location>
</feature>
<feature type="domain" description="Thiamine pyrophosphate enzyme N-terminal TPP-binding" evidence="7">
    <location>
        <begin position="2"/>
        <end position="103"/>
    </location>
</feature>
<protein>
    <submittedName>
        <fullName evidence="8">Thiamine pyrophosphate-requiring protein</fullName>
    </submittedName>
</protein>
<dbReference type="CDD" id="cd07035">
    <property type="entry name" value="TPP_PYR_POX_like"/>
    <property type="match status" value="1"/>
</dbReference>
<name>A0A937W5C6_UNCTE</name>
<keyword evidence="3 4" id="KW-0786">Thiamine pyrophosphate</keyword>
<dbReference type="Pfam" id="PF00205">
    <property type="entry name" value="TPP_enzyme_M"/>
    <property type="match status" value="1"/>
</dbReference>
<dbReference type="GO" id="GO:0003984">
    <property type="term" value="F:acetolactate synthase activity"/>
    <property type="evidence" value="ECO:0007669"/>
    <property type="project" value="TreeGrafter"/>
</dbReference>
<evidence type="ECO:0000313" key="9">
    <source>
        <dbReference type="Proteomes" id="UP000712673"/>
    </source>
</evidence>
<dbReference type="GO" id="GO:0009099">
    <property type="term" value="P:L-valine biosynthetic process"/>
    <property type="evidence" value="ECO:0007669"/>
    <property type="project" value="TreeGrafter"/>
</dbReference>
<feature type="non-terminal residue" evidence="8">
    <location>
        <position position="536"/>
    </location>
</feature>
<dbReference type="GO" id="GO:0050660">
    <property type="term" value="F:flavin adenine dinucleotide binding"/>
    <property type="evidence" value="ECO:0007669"/>
    <property type="project" value="TreeGrafter"/>
</dbReference>
<evidence type="ECO:0000256" key="3">
    <source>
        <dbReference type="ARBA" id="ARBA00023052"/>
    </source>
</evidence>
<dbReference type="Proteomes" id="UP000712673">
    <property type="component" value="Unassembled WGS sequence"/>
</dbReference>